<dbReference type="RefSeq" id="XP_012655388.1">
    <property type="nucleotide sequence ID" value="XM_012799934.1"/>
</dbReference>
<dbReference type="Proteomes" id="UP000009168">
    <property type="component" value="Unassembled WGS sequence"/>
</dbReference>
<evidence type="ECO:0000256" key="1">
    <source>
        <dbReference type="SAM" id="Phobius"/>
    </source>
</evidence>
<reference evidence="3" key="1">
    <citation type="journal article" date="2006" name="PLoS Biol.">
        <title>Macronuclear genome sequence of the ciliate Tetrahymena thermophila, a model eukaryote.</title>
        <authorList>
            <person name="Eisen J.A."/>
            <person name="Coyne R.S."/>
            <person name="Wu M."/>
            <person name="Wu D."/>
            <person name="Thiagarajan M."/>
            <person name="Wortman J.R."/>
            <person name="Badger J.H."/>
            <person name="Ren Q."/>
            <person name="Amedeo P."/>
            <person name="Jones K.M."/>
            <person name="Tallon L.J."/>
            <person name="Delcher A.L."/>
            <person name="Salzberg S.L."/>
            <person name="Silva J.C."/>
            <person name="Haas B.J."/>
            <person name="Majoros W.H."/>
            <person name="Farzad M."/>
            <person name="Carlton J.M."/>
            <person name="Smith R.K. Jr."/>
            <person name="Garg J."/>
            <person name="Pearlman R.E."/>
            <person name="Karrer K.M."/>
            <person name="Sun L."/>
            <person name="Manning G."/>
            <person name="Elde N.C."/>
            <person name="Turkewitz A.P."/>
            <person name="Asai D.J."/>
            <person name="Wilkes D.E."/>
            <person name="Wang Y."/>
            <person name="Cai H."/>
            <person name="Collins K."/>
            <person name="Stewart B.A."/>
            <person name="Lee S.R."/>
            <person name="Wilamowska K."/>
            <person name="Weinberg Z."/>
            <person name="Ruzzo W.L."/>
            <person name="Wloga D."/>
            <person name="Gaertig J."/>
            <person name="Frankel J."/>
            <person name="Tsao C.-C."/>
            <person name="Gorovsky M.A."/>
            <person name="Keeling P.J."/>
            <person name="Waller R.F."/>
            <person name="Patron N.J."/>
            <person name="Cherry J.M."/>
            <person name="Stover N.A."/>
            <person name="Krieger C.J."/>
            <person name="del Toro C."/>
            <person name="Ryder H.F."/>
            <person name="Williamson S.C."/>
            <person name="Barbeau R.A."/>
            <person name="Hamilton E.P."/>
            <person name="Orias E."/>
        </authorList>
    </citation>
    <scope>NUCLEOTIDE SEQUENCE [LARGE SCALE GENOMIC DNA]</scope>
    <source>
        <strain evidence="3">SB210</strain>
    </source>
</reference>
<name>W7X3P6_TETTS</name>
<keyword evidence="3" id="KW-1185">Reference proteome</keyword>
<dbReference type="GeneID" id="24438001"/>
<protein>
    <submittedName>
        <fullName evidence="2">Transmembrane protein, putative</fullName>
    </submittedName>
</protein>
<accession>W7X3P6</accession>
<dbReference type="EMBL" id="GG662474">
    <property type="protein sequence ID" value="EWS72077.1"/>
    <property type="molecule type" value="Genomic_DNA"/>
</dbReference>
<sequence>MNHYSGWVQTIVQFQFLILKIRVIQNSRYQQLQLNLFINLYFLAMNQFYLLLDSISCKFTMYQTCFNLICYNLYHSKQLINKHFSLFNQRRMKRFYLLLMMKRESRFIKLTKKQANRTKIIIHHQNICALPNLAGQALTMQQYFKISICMSYKS</sequence>
<dbReference type="InParanoid" id="W7X3P6"/>
<keyword evidence="1" id="KW-0472">Membrane</keyword>
<organism evidence="2 3">
    <name type="scientific">Tetrahymena thermophila (strain SB210)</name>
    <dbReference type="NCBI Taxonomy" id="312017"/>
    <lineage>
        <taxon>Eukaryota</taxon>
        <taxon>Sar</taxon>
        <taxon>Alveolata</taxon>
        <taxon>Ciliophora</taxon>
        <taxon>Intramacronucleata</taxon>
        <taxon>Oligohymenophorea</taxon>
        <taxon>Hymenostomatida</taxon>
        <taxon>Tetrahymenina</taxon>
        <taxon>Tetrahymenidae</taxon>
        <taxon>Tetrahymena</taxon>
    </lineage>
</organism>
<evidence type="ECO:0000313" key="3">
    <source>
        <dbReference type="Proteomes" id="UP000009168"/>
    </source>
</evidence>
<proteinExistence type="predicted"/>
<keyword evidence="1" id="KW-1133">Transmembrane helix</keyword>
<dbReference type="KEGG" id="tet:TTHERM_000245699"/>
<gene>
    <name evidence="2" type="ORF">TTHERM_000245699</name>
</gene>
<evidence type="ECO:0000313" key="2">
    <source>
        <dbReference type="EMBL" id="EWS72077.1"/>
    </source>
</evidence>
<dbReference type="AlphaFoldDB" id="W7X3P6"/>
<feature type="transmembrane region" description="Helical" evidence="1">
    <location>
        <begin position="36"/>
        <end position="52"/>
    </location>
</feature>
<keyword evidence="1 2" id="KW-0812">Transmembrane</keyword>